<dbReference type="RefSeq" id="WP_090126009.1">
    <property type="nucleotide sequence ID" value="NZ_FNNJ01000013.1"/>
</dbReference>
<dbReference type="OrthoDB" id="1013052at2"/>
<evidence type="ECO:0008006" key="3">
    <source>
        <dbReference type="Google" id="ProtNLM"/>
    </source>
</evidence>
<dbReference type="STRING" id="762486.SAMN05444411_11326"/>
<dbReference type="AlphaFoldDB" id="A0A1H3G477"/>
<dbReference type="EMBL" id="FNNJ01000013">
    <property type="protein sequence ID" value="SDX97508.1"/>
    <property type="molecule type" value="Genomic_DNA"/>
</dbReference>
<dbReference type="PROSITE" id="PS51257">
    <property type="entry name" value="PROKAR_LIPOPROTEIN"/>
    <property type="match status" value="1"/>
</dbReference>
<proteinExistence type="predicted"/>
<reference evidence="1 2" key="1">
    <citation type="submission" date="2016-10" db="EMBL/GenBank/DDBJ databases">
        <authorList>
            <person name="de Groot N.N."/>
        </authorList>
    </citation>
    <scope>NUCLEOTIDE SEQUENCE [LARGE SCALE GENOMIC DNA]</scope>
    <source>
        <strain evidence="1 2">DSM 24956</strain>
    </source>
</reference>
<evidence type="ECO:0000313" key="1">
    <source>
        <dbReference type="EMBL" id="SDX97508.1"/>
    </source>
</evidence>
<sequence>MKKLVYLFMALGLMLTSCDPMDDIYEAIDAQEEIISGEVSITLSDEDYEELELSYGNFSSIDDAKTMIPGLLTDKYPVWGEGSLVNVTFNLYDPIYVESYTVTSADYEALLDAGDIQGAHLSNNNAINAFMAYKDSQAEQGSYIELTYNKLAEKISYTLTDDDYASVGNGSYDNFDIRTGKNEEDIEVRREKIETILLANFPDTPINQQYLVSYQAFNNSYKTVTLEMLVQFDGTNYNMVSGTEYTLNGDDTDLIGAELLETYPGPAGNLASYGSFERRSGHDNYWSDDMLLEAIDIALQNNFPTAATGDKYSVQLEAYLGSGTYETLTILVELLDSGSYGKLPDTLIEETNVFALTDKWDVPFTLTADDYTAMGQSYPNFSDEELAWYRIAIYLESAFPYAEAEDMTAVSYDLYSGSVETEYVNFVFDGDKWIGTPSVVAKTIKFGNDGSMWVPDNTIKYTLTSADYELVGNGYYGNFDVRSGKAEETEEVRLEKINTILLNNFPAMEEGQKYAVTYNVYSGANEVWEMKVVLTSGEYVLQ</sequence>
<protein>
    <recommendedName>
        <fullName evidence="3">DUF5017 domain-containing protein</fullName>
    </recommendedName>
</protein>
<name>A0A1H3G477_9FLAO</name>
<dbReference type="Proteomes" id="UP000199595">
    <property type="component" value="Unassembled WGS sequence"/>
</dbReference>
<accession>A0A1H3G477</accession>
<gene>
    <name evidence="1" type="ORF">SAMN05444411_11326</name>
</gene>
<organism evidence="1 2">
    <name type="scientific">Lutibacter oricola</name>
    <dbReference type="NCBI Taxonomy" id="762486"/>
    <lineage>
        <taxon>Bacteria</taxon>
        <taxon>Pseudomonadati</taxon>
        <taxon>Bacteroidota</taxon>
        <taxon>Flavobacteriia</taxon>
        <taxon>Flavobacteriales</taxon>
        <taxon>Flavobacteriaceae</taxon>
        <taxon>Lutibacter</taxon>
    </lineage>
</organism>
<keyword evidence="2" id="KW-1185">Reference proteome</keyword>
<evidence type="ECO:0000313" key="2">
    <source>
        <dbReference type="Proteomes" id="UP000199595"/>
    </source>
</evidence>